<keyword evidence="9 16" id="KW-0863">Zinc-finger</keyword>
<comment type="similarity">
    <text evidence="15">Belongs to the RING-type zinc finger family. ATL subfamily.</text>
</comment>
<dbReference type="InterPro" id="IPR001841">
    <property type="entry name" value="Znf_RING"/>
</dbReference>
<dbReference type="GO" id="GO:0008270">
    <property type="term" value="F:zinc ion binding"/>
    <property type="evidence" value="ECO:0007669"/>
    <property type="project" value="UniProtKB-KW"/>
</dbReference>
<comment type="subcellular location">
    <subcellularLocation>
        <location evidence="2">Membrane</location>
        <topology evidence="2">Single-pass membrane protein</topology>
    </subcellularLocation>
</comment>
<dbReference type="SUPFAM" id="SSF90229">
    <property type="entry name" value="CCCH zinc finger"/>
    <property type="match status" value="2"/>
</dbReference>
<feature type="compositionally biased region" description="Polar residues" evidence="17">
    <location>
        <begin position="32"/>
        <end position="58"/>
    </location>
</feature>
<dbReference type="CDD" id="cd16461">
    <property type="entry name" value="RING-H2_EL5-like"/>
    <property type="match status" value="1"/>
</dbReference>
<proteinExistence type="inferred from homology"/>
<dbReference type="PANTHER" id="PTHR14155:SF521">
    <property type="entry name" value="RING-H2 FINGER PROTEIN ATL30"/>
    <property type="match status" value="1"/>
</dbReference>
<evidence type="ECO:0000256" key="2">
    <source>
        <dbReference type="ARBA" id="ARBA00004167"/>
    </source>
</evidence>
<keyword evidence="13" id="KW-0238">DNA-binding</keyword>
<keyword evidence="11 16" id="KW-0862">Zinc</keyword>
<evidence type="ECO:0000256" key="11">
    <source>
        <dbReference type="ARBA" id="ARBA00022833"/>
    </source>
</evidence>
<keyword evidence="10" id="KW-0833">Ubl conjugation pathway</keyword>
<evidence type="ECO:0000256" key="8">
    <source>
        <dbReference type="ARBA" id="ARBA00022737"/>
    </source>
</evidence>
<evidence type="ECO:0000313" key="20">
    <source>
        <dbReference type="EMBL" id="MBA0656943.1"/>
    </source>
</evidence>
<feature type="domain" description="C3H1-type" evidence="19">
    <location>
        <begin position="194"/>
        <end position="222"/>
    </location>
</feature>
<feature type="zinc finger region" description="C3H1-type" evidence="16">
    <location>
        <begin position="81"/>
        <end position="108"/>
    </location>
</feature>
<evidence type="ECO:0000256" key="1">
    <source>
        <dbReference type="ARBA" id="ARBA00000900"/>
    </source>
</evidence>
<dbReference type="EC" id="2.3.2.27" evidence="4"/>
<evidence type="ECO:0000259" key="18">
    <source>
        <dbReference type="PROSITE" id="PS50089"/>
    </source>
</evidence>
<keyword evidence="21" id="KW-1185">Reference proteome</keyword>
<dbReference type="InterPro" id="IPR013083">
    <property type="entry name" value="Znf_RING/FYVE/PHD"/>
</dbReference>
<evidence type="ECO:0000256" key="3">
    <source>
        <dbReference type="ARBA" id="ARBA00004906"/>
    </source>
</evidence>
<feature type="region of interest" description="Disordered" evidence="17">
    <location>
        <begin position="663"/>
        <end position="685"/>
    </location>
</feature>
<dbReference type="PANTHER" id="PTHR14155">
    <property type="entry name" value="RING FINGER DOMAIN-CONTAINING"/>
    <property type="match status" value="1"/>
</dbReference>
<dbReference type="SMART" id="SM00356">
    <property type="entry name" value="ZnF_C3H1"/>
    <property type="match status" value="2"/>
</dbReference>
<dbReference type="GO" id="GO:0061630">
    <property type="term" value="F:ubiquitin protein ligase activity"/>
    <property type="evidence" value="ECO:0007669"/>
    <property type="project" value="UniProtKB-EC"/>
</dbReference>
<evidence type="ECO:0000256" key="6">
    <source>
        <dbReference type="ARBA" id="ARBA00022692"/>
    </source>
</evidence>
<keyword evidence="8" id="KW-0677">Repeat</keyword>
<feature type="compositionally biased region" description="Basic and acidic residues" evidence="17">
    <location>
        <begin position="669"/>
        <end position="685"/>
    </location>
</feature>
<evidence type="ECO:0000256" key="5">
    <source>
        <dbReference type="ARBA" id="ARBA00022679"/>
    </source>
</evidence>
<evidence type="ECO:0000256" key="12">
    <source>
        <dbReference type="ARBA" id="ARBA00022989"/>
    </source>
</evidence>
<dbReference type="InterPro" id="IPR000571">
    <property type="entry name" value="Znf_CCCH"/>
</dbReference>
<dbReference type="GO" id="GO:0016020">
    <property type="term" value="C:membrane"/>
    <property type="evidence" value="ECO:0007669"/>
    <property type="project" value="UniProtKB-SubCell"/>
</dbReference>
<comment type="caution">
    <text evidence="20">The sequence shown here is derived from an EMBL/GenBank/DDBJ whole genome shotgun (WGS) entry which is preliminary data.</text>
</comment>
<dbReference type="AlphaFoldDB" id="A0A7J8V2N2"/>
<name>A0A7J8V2N2_9ROSI</name>
<dbReference type="Proteomes" id="UP000593573">
    <property type="component" value="Unassembled WGS sequence"/>
</dbReference>
<dbReference type="PROSITE" id="PS50089">
    <property type="entry name" value="ZF_RING_2"/>
    <property type="match status" value="1"/>
</dbReference>
<dbReference type="OrthoDB" id="410307at2759"/>
<dbReference type="GO" id="GO:0003677">
    <property type="term" value="F:DNA binding"/>
    <property type="evidence" value="ECO:0007669"/>
    <property type="project" value="UniProtKB-KW"/>
</dbReference>
<evidence type="ECO:0000256" key="16">
    <source>
        <dbReference type="PROSITE-ProRule" id="PRU00723"/>
    </source>
</evidence>
<feature type="domain" description="RING-type" evidence="18">
    <location>
        <begin position="498"/>
        <end position="540"/>
    </location>
</feature>
<dbReference type="PROSITE" id="PS50103">
    <property type="entry name" value="ZF_C3H1"/>
    <property type="match status" value="2"/>
</dbReference>
<dbReference type="Gene3D" id="4.10.1000.10">
    <property type="entry name" value="Zinc finger, CCCH-type"/>
    <property type="match status" value="2"/>
</dbReference>
<evidence type="ECO:0000256" key="15">
    <source>
        <dbReference type="ARBA" id="ARBA00024209"/>
    </source>
</evidence>
<dbReference type="Pfam" id="PF13639">
    <property type="entry name" value="zf-RING_2"/>
    <property type="match status" value="1"/>
</dbReference>
<dbReference type="InterPro" id="IPR036855">
    <property type="entry name" value="Znf_CCCH_sf"/>
</dbReference>
<feature type="domain" description="C3H1-type" evidence="19">
    <location>
        <begin position="81"/>
        <end position="108"/>
    </location>
</feature>
<feature type="compositionally biased region" description="Basic and acidic residues" evidence="17">
    <location>
        <begin position="606"/>
        <end position="618"/>
    </location>
</feature>
<gene>
    <name evidence="20" type="ORF">Goklo_009261</name>
</gene>
<keyword evidence="5" id="KW-0808">Transferase</keyword>
<dbReference type="FunFam" id="4.10.1000.10:FF:000016">
    <property type="entry name" value="Zinc finger CCCH domain-containing protein"/>
    <property type="match status" value="1"/>
</dbReference>
<feature type="region of interest" description="Disordered" evidence="17">
    <location>
        <begin position="588"/>
        <end position="630"/>
    </location>
</feature>
<evidence type="ECO:0000256" key="7">
    <source>
        <dbReference type="ARBA" id="ARBA00022723"/>
    </source>
</evidence>
<evidence type="ECO:0000256" key="14">
    <source>
        <dbReference type="ARBA" id="ARBA00023136"/>
    </source>
</evidence>
<dbReference type="GO" id="GO:0006355">
    <property type="term" value="P:regulation of DNA-templated transcription"/>
    <property type="evidence" value="ECO:0007669"/>
    <property type="project" value="UniProtKB-ARBA"/>
</dbReference>
<dbReference type="Pfam" id="PF00642">
    <property type="entry name" value="zf-CCCH"/>
    <property type="match status" value="2"/>
</dbReference>
<dbReference type="InterPro" id="IPR053238">
    <property type="entry name" value="RING-H2_zinc_finger"/>
</dbReference>
<keyword evidence="12" id="KW-1133">Transmembrane helix</keyword>
<dbReference type="FunFam" id="3.30.40.10:FF:000187">
    <property type="entry name" value="E3 ubiquitin-protein ligase ATL6"/>
    <property type="match status" value="1"/>
</dbReference>
<sequence>MDYSRDNVVHVIPNPIDPSVWATEEDYRAWNSEETFNDTPSNFSYDQRQPQSRSNSDMPPNKKSRNSQDLNSRSKAIGKMFFKTKLCCKFRAGTCPYIKNCNFAHSIEELRRPPPNWQEIVAAHEEEKGILAEPREEFHIPSLGSNSFSGETQSQRIESVAISLGPGGYGGGGGGGGGAASGGCGSGSNVKPSNWKTRICNKWELTGYCPFGNKCHFAHGVAELHRHGGALGDTEAKDSFVAPFDSKQAGGAPLKTPADTMAASIPSVPLSDLGVPSQRTYCTPETRTNNSPQLECRILLVRKAAKELDCGSLFQGYSLGISLVEWKEICKDAKNDGLGSRNVDFWRDNWVKEWGPLEDVCTQPEFIPDNHVSVSDMVSPCGDWNWDLFKSVLPSPVVLNISAYKPPPSHDMDDLLGWDFIEGVNILEKSYRMRDECILESLASLWNNQRNPSPPVDVASAAGENISNGLDPELIQAFPTFYYSTVKEFRREKYGLECAICLGEFEDEDMLRLLTICCHVFHKECVDLWLESHKTCPVCRGELDVLSKKSPLLIRSNSMHEISTNAESSANQSPVEDSVCIDIKDDNDEKVDGEDKVQVTSSTKEQQSRKTERMEIFSRSHSTGHSIGRAKEEDRYTLRLPEHIKIKIVRGHHAARSCTVFGEFTSPSNDRHRGSGEPSETRIGD</sequence>
<reference evidence="20 21" key="1">
    <citation type="journal article" date="2019" name="Genome Biol. Evol.">
        <title>Insights into the evolution of the New World diploid cottons (Gossypium, subgenus Houzingenia) based on genome sequencing.</title>
        <authorList>
            <person name="Grover C.E."/>
            <person name="Arick M.A. 2nd"/>
            <person name="Thrash A."/>
            <person name="Conover J.L."/>
            <person name="Sanders W.S."/>
            <person name="Peterson D.G."/>
            <person name="Frelichowski J.E."/>
            <person name="Scheffler J.A."/>
            <person name="Scheffler B.E."/>
            <person name="Wendel J.F."/>
        </authorList>
    </citation>
    <scope>NUCLEOTIDE SEQUENCE [LARGE SCALE GENOMIC DNA]</scope>
    <source>
        <strain evidence="20">57</strain>
        <tissue evidence="20">Leaf</tissue>
    </source>
</reference>
<dbReference type="Gene3D" id="3.30.40.10">
    <property type="entry name" value="Zinc/RING finger domain, C3HC4 (zinc finger)"/>
    <property type="match status" value="1"/>
</dbReference>
<dbReference type="SMART" id="SM00184">
    <property type="entry name" value="RING"/>
    <property type="match status" value="1"/>
</dbReference>
<evidence type="ECO:0000256" key="17">
    <source>
        <dbReference type="SAM" id="MobiDB-lite"/>
    </source>
</evidence>
<evidence type="ECO:0000256" key="13">
    <source>
        <dbReference type="ARBA" id="ARBA00023125"/>
    </source>
</evidence>
<evidence type="ECO:0000256" key="4">
    <source>
        <dbReference type="ARBA" id="ARBA00012483"/>
    </source>
</evidence>
<keyword evidence="7 16" id="KW-0479">Metal-binding</keyword>
<feature type="region of interest" description="Disordered" evidence="17">
    <location>
        <begin position="32"/>
        <end position="71"/>
    </location>
</feature>
<dbReference type="EMBL" id="JABFAB010000008">
    <property type="protein sequence ID" value="MBA0656943.1"/>
    <property type="molecule type" value="Genomic_DNA"/>
</dbReference>
<dbReference type="SUPFAM" id="SSF57850">
    <property type="entry name" value="RING/U-box"/>
    <property type="match status" value="1"/>
</dbReference>
<evidence type="ECO:0000256" key="9">
    <source>
        <dbReference type="ARBA" id="ARBA00022771"/>
    </source>
</evidence>
<protein>
    <recommendedName>
        <fullName evidence="4">RING-type E3 ubiquitin transferase</fullName>
        <ecNumber evidence="4">2.3.2.27</ecNumber>
    </recommendedName>
</protein>
<evidence type="ECO:0000259" key="19">
    <source>
        <dbReference type="PROSITE" id="PS50103"/>
    </source>
</evidence>
<dbReference type="FunFam" id="4.10.1000.10:FF:000001">
    <property type="entry name" value="zinc finger CCCH domain-containing protein 15-like"/>
    <property type="match status" value="1"/>
</dbReference>
<feature type="zinc finger region" description="C3H1-type" evidence="16">
    <location>
        <begin position="194"/>
        <end position="222"/>
    </location>
</feature>
<evidence type="ECO:0000313" key="21">
    <source>
        <dbReference type="Proteomes" id="UP000593573"/>
    </source>
</evidence>
<keyword evidence="14" id="KW-0472">Membrane</keyword>
<comment type="pathway">
    <text evidence="3">Protein modification; protein ubiquitination.</text>
</comment>
<comment type="catalytic activity">
    <reaction evidence="1">
        <text>S-ubiquitinyl-[E2 ubiquitin-conjugating enzyme]-L-cysteine + [acceptor protein]-L-lysine = [E2 ubiquitin-conjugating enzyme]-L-cysteine + N(6)-ubiquitinyl-[acceptor protein]-L-lysine.</text>
        <dbReference type="EC" id="2.3.2.27"/>
    </reaction>
</comment>
<organism evidence="20 21">
    <name type="scientific">Gossypium klotzschianum</name>
    <dbReference type="NCBI Taxonomy" id="34286"/>
    <lineage>
        <taxon>Eukaryota</taxon>
        <taxon>Viridiplantae</taxon>
        <taxon>Streptophyta</taxon>
        <taxon>Embryophyta</taxon>
        <taxon>Tracheophyta</taxon>
        <taxon>Spermatophyta</taxon>
        <taxon>Magnoliopsida</taxon>
        <taxon>eudicotyledons</taxon>
        <taxon>Gunneridae</taxon>
        <taxon>Pentapetalae</taxon>
        <taxon>rosids</taxon>
        <taxon>malvids</taxon>
        <taxon>Malvales</taxon>
        <taxon>Malvaceae</taxon>
        <taxon>Malvoideae</taxon>
        <taxon>Gossypium</taxon>
    </lineage>
</organism>
<accession>A0A7J8V2N2</accession>
<keyword evidence="6" id="KW-0812">Transmembrane</keyword>
<evidence type="ECO:0000256" key="10">
    <source>
        <dbReference type="ARBA" id="ARBA00022786"/>
    </source>
</evidence>